<comment type="caution">
    <text evidence="1">The sequence shown here is derived from an EMBL/GenBank/DDBJ whole genome shotgun (WGS) entry which is preliminary data.</text>
</comment>
<organism evidence="1 2">
    <name type="scientific">Streptosporangium album</name>
    <dbReference type="NCBI Taxonomy" id="47479"/>
    <lineage>
        <taxon>Bacteria</taxon>
        <taxon>Bacillati</taxon>
        <taxon>Actinomycetota</taxon>
        <taxon>Actinomycetes</taxon>
        <taxon>Streptosporangiales</taxon>
        <taxon>Streptosporangiaceae</taxon>
        <taxon>Streptosporangium</taxon>
    </lineage>
</organism>
<dbReference type="Proteomes" id="UP000534286">
    <property type="component" value="Unassembled WGS sequence"/>
</dbReference>
<gene>
    <name evidence="1" type="ORF">FHR32_000760</name>
</gene>
<keyword evidence="2" id="KW-1185">Reference proteome</keyword>
<sequence>MNTFGDATGFGEDLSTLLRFVAEGRLRPGVGWRAPWERIADAARELLDRRIPGKAVLDVGP</sequence>
<dbReference type="EMBL" id="JACHJU010000001">
    <property type="protein sequence ID" value="MBB4936455.1"/>
    <property type="molecule type" value="Genomic_DNA"/>
</dbReference>
<dbReference type="Pfam" id="PF13602">
    <property type="entry name" value="ADH_zinc_N_2"/>
    <property type="match status" value="1"/>
</dbReference>
<name>A0A7W7RQR1_9ACTN</name>
<protein>
    <submittedName>
        <fullName evidence="1">D-arabinose 1-dehydrogenase-like Zn-dependent alcohol dehydrogenase</fullName>
    </submittedName>
</protein>
<dbReference type="Gene3D" id="3.90.180.10">
    <property type="entry name" value="Medium-chain alcohol dehydrogenases, catalytic domain"/>
    <property type="match status" value="1"/>
</dbReference>
<evidence type="ECO:0000313" key="1">
    <source>
        <dbReference type="EMBL" id="MBB4936455.1"/>
    </source>
</evidence>
<proteinExistence type="predicted"/>
<evidence type="ECO:0000313" key="2">
    <source>
        <dbReference type="Proteomes" id="UP000534286"/>
    </source>
</evidence>
<reference evidence="1 2" key="1">
    <citation type="submission" date="2020-08" db="EMBL/GenBank/DDBJ databases">
        <title>Sequencing the genomes of 1000 actinobacteria strains.</title>
        <authorList>
            <person name="Klenk H.-P."/>
        </authorList>
    </citation>
    <scope>NUCLEOTIDE SEQUENCE [LARGE SCALE GENOMIC DNA]</scope>
    <source>
        <strain evidence="1 2">DSM 43023</strain>
    </source>
</reference>
<dbReference type="RefSeq" id="WP_221465245.1">
    <property type="nucleotide sequence ID" value="NZ_BAABEK010000021.1"/>
</dbReference>
<dbReference type="AlphaFoldDB" id="A0A7W7RQR1"/>
<accession>A0A7W7RQR1</accession>